<keyword evidence="2 3" id="KW-0040">ANK repeat</keyword>
<dbReference type="SUPFAM" id="SSF48452">
    <property type="entry name" value="TPR-like"/>
    <property type="match status" value="1"/>
</dbReference>
<dbReference type="Proteomes" id="UP001319121">
    <property type="component" value="Chromosome"/>
</dbReference>
<keyword evidence="5" id="KW-1133">Transmembrane helix</keyword>
<evidence type="ECO:0000256" key="2">
    <source>
        <dbReference type="ARBA" id="ARBA00023043"/>
    </source>
</evidence>
<feature type="repeat" description="ANK" evidence="3">
    <location>
        <begin position="343"/>
        <end position="375"/>
    </location>
</feature>
<evidence type="ECO:0000256" key="4">
    <source>
        <dbReference type="PROSITE-ProRule" id="PRU00339"/>
    </source>
</evidence>
<dbReference type="InterPro" id="IPR036770">
    <property type="entry name" value="Ankyrin_rpt-contain_sf"/>
</dbReference>
<evidence type="ECO:0000256" key="1">
    <source>
        <dbReference type="ARBA" id="ARBA00022737"/>
    </source>
</evidence>
<dbReference type="Gene3D" id="1.25.40.10">
    <property type="entry name" value="Tetratricopeptide repeat domain"/>
    <property type="match status" value="2"/>
</dbReference>
<feature type="transmembrane region" description="Helical" evidence="5">
    <location>
        <begin position="7"/>
        <end position="26"/>
    </location>
</feature>
<evidence type="ECO:0000313" key="6">
    <source>
        <dbReference type="EMBL" id="BBI99900.1"/>
    </source>
</evidence>
<protein>
    <submittedName>
        <fullName evidence="6">Uncharacterized protein</fullName>
    </submittedName>
</protein>
<evidence type="ECO:0000313" key="7">
    <source>
        <dbReference type="Proteomes" id="UP001319121"/>
    </source>
</evidence>
<name>A0AAN1T109_9PROT</name>
<dbReference type="InterPro" id="IPR011990">
    <property type="entry name" value="TPR-like_helical_dom_sf"/>
</dbReference>
<dbReference type="RefSeq" id="WP_212785163.1">
    <property type="nucleotide sequence ID" value="NZ_AP019536.1"/>
</dbReference>
<dbReference type="PROSITE" id="PS50005">
    <property type="entry name" value="TPR"/>
    <property type="match status" value="1"/>
</dbReference>
<keyword evidence="7" id="KW-1185">Reference proteome</keyword>
<feature type="repeat" description="ANK" evidence="3">
    <location>
        <begin position="376"/>
        <end position="408"/>
    </location>
</feature>
<gene>
    <name evidence="6" type="ORF">FGKAn22_15930</name>
</gene>
<dbReference type="PROSITE" id="PS50297">
    <property type="entry name" value="ANK_REP_REGION"/>
    <property type="match status" value="2"/>
</dbReference>
<dbReference type="PROSITE" id="PS50088">
    <property type="entry name" value="ANK_REPEAT"/>
    <property type="match status" value="2"/>
</dbReference>
<dbReference type="SMART" id="SM00248">
    <property type="entry name" value="ANK"/>
    <property type="match status" value="2"/>
</dbReference>
<dbReference type="AlphaFoldDB" id="A0AAN1T109"/>
<dbReference type="SUPFAM" id="SSF48403">
    <property type="entry name" value="Ankyrin repeat"/>
    <property type="match status" value="1"/>
</dbReference>
<evidence type="ECO:0000256" key="3">
    <source>
        <dbReference type="PROSITE-ProRule" id="PRU00023"/>
    </source>
</evidence>
<dbReference type="PANTHER" id="PTHR24198">
    <property type="entry name" value="ANKYRIN REPEAT AND PROTEIN KINASE DOMAIN-CONTAINING PROTEIN"/>
    <property type="match status" value="1"/>
</dbReference>
<dbReference type="PANTHER" id="PTHR24198:SF165">
    <property type="entry name" value="ANKYRIN REPEAT-CONTAINING PROTEIN-RELATED"/>
    <property type="match status" value="1"/>
</dbReference>
<sequence>MTRKSKIISVLVGGGIAIFIASYLGAEKFSDGGGSPEVKESRELLDSWGGETSILIQAREKLVHALKVDPQDYLALKELARSQIAEGYINNRNVTYQKNIYVVGNFVPGTLEQAEATVREAIRINPSFAEGYVLLGYIQYQHSKLDEAAKSLAYAEKLGTDDPWLQLNWASINYAKGDYSSGNKRVERVLHSGTTKNNVLNTAYEFLISGYIRTEEHNKAVALYEERIKQNPNDAWLRGNFAGYLTNTLGRNDEAIIQARLALNIMNYGMGEQTLAMALYRKWADMVAQGNAKNGEVYFQEAFKIFPVLSEVMAYGASSPVGENLAKALVSEKGISIDAQAEDGSTALLIATNRNRVNQVRVLLDLHANPNTRDTNGWTPLLSAVDEGNIEIVNMLLAKGADVHMQAPWNGGDAAFFAERNGNTELAAKLKALAEK</sequence>
<keyword evidence="4" id="KW-0802">TPR repeat</keyword>
<dbReference type="KEGG" id="fku:FGKAn22_15930"/>
<dbReference type="InterPro" id="IPR002110">
    <property type="entry name" value="Ankyrin_rpt"/>
</dbReference>
<dbReference type="Pfam" id="PF12796">
    <property type="entry name" value="Ank_2"/>
    <property type="match status" value="1"/>
</dbReference>
<evidence type="ECO:0000256" key="5">
    <source>
        <dbReference type="SAM" id="Phobius"/>
    </source>
</evidence>
<reference evidence="6 7" key="1">
    <citation type="submission" date="2019-03" db="EMBL/GenBank/DDBJ databases">
        <title>Complete genome sequence of Ferrigenium kumadai strain An22, a microaerophilic iron-oxidizing bacterium isolated from a paddy field soil.</title>
        <authorList>
            <person name="Watanabe T."/>
            <person name="Asakawa S."/>
        </authorList>
    </citation>
    <scope>NUCLEOTIDE SEQUENCE [LARGE SCALE GENOMIC DNA]</scope>
    <source>
        <strain evidence="6 7">An22</strain>
    </source>
</reference>
<organism evidence="6 7">
    <name type="scientific">Ferrigenium kumadai</name>
    <dbReference type="NCBI Taxonomy" id="1682490"/>
    <lineage>
        <taxon>Bacteria</taxon>
        <taxon>Pseudomonadati</taxon>
        <taxon>Pseudomonadota</taxon>
        <taxon>Betaproteobacteria</taxon>
        <taxon>Nitrosomonadales</taxon>
        <taxon>Gallionellaceae</taxon>
        <taxon>Ferrigenium</taxon>
    </lineage>
</organism>
<dbReference type="EMBL" id="AP019536">
    <property type="protein sequence ID" value="BBI99900.1"/>
    <property type="molecule type" value="Genomic_DNA"/>
</dbReference>
<feature type="repeat" description="TPR" evidence="4">
    <location>
        <begin position="201"/>
        <end position="234"/>
    </location>
</feature>
<proteinExistence type="predicted"/>
<dbReference type="Gene3D" id="1.25.40.20">
    <property type="entry name" value="Ankyrin repeat-containing domain"/>
    <property type="match status" value="2"/>
</dbReference>
<accession>A0AAN1T109</accession>
<dbReference type="InterPro" id="IPR019734">
    <property type="entry name" value="TPR_rpt"/>
</dbReference>
<keyword evidence="1" id="KW-0677">Repeat</keyword>
<keyword evidence="5" id="KW-0472">Membrane</keyword>
<keyword evidence="5" id="KW-0812">Transmembrane</keyword>